<comment type="caution">
    <text evidence="5">The sequence shown here is derived from an EMBL/GenBank/DDBJ whole genome shotgun (WGS) entry which is preliminary data.</text>
</comment>
<dbReference type="Proteomes" id="UP000195321">
    <property type="component" value="Unassembled WGS sequence"/>
</dbReference>
<proteinExistence type="predicted"/>
<dbReference type="Pfam" id="PF00356">
    <property type="entry name" value="LacI"/>
    <property type="match status" value="1"/>
</dbReference>
<accession>A0A1Y3MBV0</accession>
<evidence type="ECO:0000256" key="3">
    <source>
        <dbReference type="ARBA" id="ARBA00023163"/>
    </source>
</evidence>
<reference evidence="5 6" key="1">
    <citation type="submission" date="2017-02" db="EMBL/GenBank/DDBJ databases">
        <title>Bacillus pseudomycoides isolate FSL K6-0042.</title>
        <authorList>
            <person name="Kovac J."/>
        </authorList>
    </citation>
    <scope>NUCLEOTIDE SEQUENCE [LARGE SCALE GENOMIC DNA]</scope>
    <source>
        <strain evidence="5 6">FSL K6-0042</strain>
    </source>
</reference>
<organism evidence="5 6">
    <name type="scientific">Bacillus pseudomycoides</name>
    <dbReference type="NCBI Taxonomy" id="64104"/>
    <lineage>
        <taxon>Bacteria</taxon>
        <taxon>Bacillati</taxon>
        <taxon>Bacillota</taxon>
        <taxon>Bacilli</taxon>
        <taxon>Bacillales</taxon>
        <taxon>Bacillaceae</taxon>
        <taxon>Bacillus</taxon>
        <taxon>Bacillus cereus group</taxon>
    </lineage>
</organism>
<keyword evidence="1" id="KW-0805">Transcription regulation</keyword>
<evidence type="ECO:0000256" key="1">
    <source>
        <dbReference type="ARBA" id="ARBA00023015"/>
    </source>
</evidence>
<dbReference type="InterPro" id="IPR000843">
    <property type="entry name" value="HTH_LacI"/>
</dbReference>
<dbReference type="Gene3D" id="1.10.260.40">
    <property type="entry name" value="lambda repressor-like DNA-binding domains"/>
    <property type="match status" value="1"/>
</dbReference>
<dbReference type="InterPro" id="IPR046335">
    <property type="entry name" value="LacI/GalR-like_sensor"/>
</dbReference>
<evidence type="ECO:0000313" key="6">
    <source>
        <dbReference type="Proteomes" id="UP000195321"/>
    </source>
</evidence>
<dbReference type="RefSeq" id="WP_016114401.1">
    <property type="nucleotide sequence ID" value="NZ_CP189809.1"/>
</dbReference>
<keyword evidence="2" id="KW-0238">DNA-binding</keyword>
<dbReference type="InterPro" id="IPR028082">
    <property type="entry name" value="Peripla_BP_I"/>
</dbReference>
<protein>
    <submittedName>
        <fullName evidence="5">NTD biosynthesis operon regulator NtdR</fullName>
    </submittedName>
</protein>
<dbReference type="EMBL" id="MWPX01000075">
    <property type="protein sequence ID" value="OUM45930.1"/>
    <property type="molecule type" value="Genomic_DNA"/>
</dbReference>
<dbReference type="GO" id="GO:0003700">
    <property type="term" value="F:DNA-binding transcription factor activity"/>
    <property type="evidence" value="ECO:0007669"/>
    <property type="project" value="TreeGrafter"/>
</dbReference>
<dbReference type="Pfam" id="PF13377">
    <property type="entry name" value="Peripla_BP_3"/>
    <property type="match status" value="1"/>
</dbReference>
<dbReference type="AlphaFoldDB" id="A0A1Y3MBV0"/>
<gene>
    <name evidence="5" type="ORF">BW425_26655</name>
</gene>
<dbReference type="SMART" id="SM00354">
    <property type="entry name" value="HTH_LACI"/>
    <property type="match status" value="1"/>
</dbReference>
<feature type="domain" description="HTH lacI-type" evidence="4">
    <location>
        <begin position="2"/>
        <end position="56"/>
    </location>
</feature>
<dbReference type="Gene3D" id="3.40.50.2300">
    <property type="match status" value="2"/>
</dbReference>
<sequence length="329" mass="37415">MVTIKEIAKLCNVSNATISRVLNNHPYVNSEKREKILRVMKELNYTPSSIARNLRINKTQTIALSIPNIAHPFFGQLAKEISKELLKHNYKLLIYQTFYEKKIELELLALLENKAVDGVILASLENKWKDVECYLTHGPILLCNEYEETAPIPIICYDEYEAGYKAVKHLISKGHEKIGFCYDSLNSQAQLKRKQGYLHALEEKQLSYKKEWLFGNAITVEDGFRIFEKLNNLKDRPTALFTGNDQVAAGVIKNATLKGYNIPTDLAVCGYDNQLICKVTSPTISTIDIPIVESSKRVVSEILIYIDSKDSIGRKIIQYPTNLIIREST</sequence>
<keyword evidence="3" id="KW-0804">Transcription</keyword>
<dbReference type="GO" id="GO:0000976">
    <property type="term" value="F:transcription cis-regulatory region binding"/>
    <property type="evidence" value="ECO:0007669"/>
    <property type="project" value="TreeGrafter"/>
</dbReference>
<evidence type="ECO:0000259" key="4">
    <source>
        <dbReference type="PROSITE" id="PS50932"/>
    </source>
</evidence>
<dbReference type="PROSITE" id="PS50932">
    <property type="entry name" value="HTH_LACI_2"/>
    <property type="match status" value="1"/>
</dbReference>
<dbReference type="CDD" id="cd01392">
    <property type="entry name" value="HTH_LacI"/>
    <property type="match status" value="1"/>
</dbReference>
<dbReference type="PANTHER" id="PTHR30146">
    <property type="entry name" value="LACI-RELATED TRANSCRIPTIONAL REPRESSOR"/>
    <property type="match status" value="1"/>
</dbReference>
<evidence type="ECO:0000256" key="2">
    <source>
        <dbReference type="ARBA" id="ARBA00023125"/>
    </source>
</evidence>
<dbReference type="SUPFAM" id="SSF47413">
    <property type="entry name" value="lambda repressor-like DNA-binding domains"/>
    <property type="match status" value="1"/>
</dbReference>
<dbReference type="CDD" id="cd06286">
    <property type="entry name" value="PBP1_CcpB-like"/>
    <property type="match status" value="1"/>
</dbReference>
<evidence type="ECO:0000313" key="5">
    <source>
        <dbReference type="EMBL" id="OUM45930.1"/>
    </source>
</evidence>
<dbReference type="SUPFAM" id="SSF53822">
    <property type="entry name" value="Periplasmic binding protein-like I"/>
    <property type="match status" value="1"/>
</dbReference>
<name>A0A1Y3MBV0_9BACI</name>
<dbReference type="PANTHER" id="PTHR30146:SF136">
    <property type="entry name" value="NTD BIOSYNTHESIS OPERON REGULATOR NTDR"/>
    <property type="match status" value="1"/>
</dbReference>
<dbReference type="InterPro" id="IPR010982">
    <property type="entry name" value="Lambda_DNA-bd_dom_sf"/>
</dbReference>